<evidence type="ECO:0000256" key="7">
    <source>
        <dbReference type="ARBA" id="ARBA00023136"/>
    </source>
</evidence>
<keyword evidence="7 8" id="KW-0472">Membrane</keyword>
<dbReference type="PANTHER" id="PTHR48090">
    <property type="entry name" value="UNDECAPRENYL-PHOSPHATE 4-DEOXY-4-FORMAMIDO-L-ARABINOSE TRANSFERASE-RELATED"/>
    <property type="match status" value="1"/>
</dbReference>
<dbReference type="GO" id="GO:0009103">
    <property type="term" value="P:lipopolysaccharide biosynthetic process"/>
    <property type="evidence" value="ECO:0007669"/>
    <property type="project" value="UniProtKB-KW"/>
</dbReference>
<evidence type="ECO:0000256" key="1">
    <source>
        <dbReference type="ARBA" id="ARBA00022475"/>
    </source>
</evidence>
<dbReference type="InterPro" id="IPR050256">
    <property type="entry name" value="Glycosyltransferase_2"/>
</dbReference>
<name>A0A916X5P2_9SPHN</name>
<dbReference type="AlphaFoldDB" id="A0A916X5P2"/>
<keyword evidence="3 10" id="KW-0808">Transferase</keyword>
<feature type="transmembrane region" description="Helical" evidence="8">
    <location>
        <begin position="261"/>
        <end position="283"/>
    </location>
</feature>
<evidence type="ECO:0000256" key="8">
    <source>
        <dbReference type="SAM" id="Phobius"/>
    </source>
</evidence>
<keyword evidence="6 8" id="KW-1133">Transmembrane helix</keyword>
<gene>
    <name evidence="10" type="ORF">GCM10011494_30850</name>
</gene>
<reference evidence="10" key="1">
    <citation type="journal article" date="2014" name="Int. J. Syst. Evol. Microbiol.">
        <title>Complete genome sequence of Corynebacterium casei LMG S-19264T (=DSM 44701T), isolated from a smear-ripened cheese.</title>
        <authorList>
            <consortium name="US DOE Joint Genome Institute (JGI-PGF)"/>
            <person name="Walter F."/>
            <person name="Albersmeier A."/>
            <person name="Kalinowski J."/>
            <person name="Ruckert C."/>
        </authorList>
    </citation>
    <scope>NUCLEOTIDE SEQUENCE</scope>
    <source>
        <strain evidence="10">CGMCC 1.15095</strain>
    </source>
</reference>
<evidence type="ECO:0000256" key="3">
    <source>
        <dbReference type="ARBA" id="ARBA00022679"/>
    </source>
</evidence>
<evidence type="ECO:0000259" key="9">
    <source>
        <dbReference type="Pfam" id="PF00535"/>
    </source>
</evidence>
<feature type="domain" description="Glycosyltransferase 2-like" evidence="9">
    <location>
        <begin position="5"/>
        <end position="162"/>
    </location>
</feature>
<dbReference type="PANTHER" id="PTHR48090:SF3">
    <property type="entry name" value="UNDECAPRENYL-PHOSPHATE 4-DEOXY-4-FORMAMIDO-L-ARABINOSE TRANSFERASE"/>
    <property type="match status" value="1"/>
</dbReference>
<evidence type="ECO:0000313" key="10">
    <source>
        <dbReference type="EMBL" id="GGC09986.1"/>
    </source>
</evidence>
<feature type="transmembrane region" description="Helical" evidence="8">
    <location>
        <begin position="237"/>
        <end position="254"/>
    </location>
</feature>
<sequence length="319" mass="35156">MALVSVIVPMYEEEENVEPLYSAVSHALTGPDFDFELVLVDDGSTDRTYERAEALVHRDRRVRVVKFRRNYGQTAAMAAGVEAARGDVLVTMDGDLQNDPEDIPRLIELMDQGFDIVVGWRRRRKDGGARVFVSKVANRIMARIMGVAVRDSGCSLKAYRSELIKGIPMYGEMHRFIPALSQLAGARLAEIEVNHRARQFGASKYGFSRIQKVMLDIITIRVLLSYARAPLTWHLKAVGFTLLLNLAVFGYLLLGQPDNYVVAGGIAMLLLSLTLFLVVWGLAGGLFAAVEPNVRAYAVIAADLSARLPPPGPVLGDKQ</sequence>
<dbReference type="GO" id="GO:0005886">
    <property type="term" value="C:plasma membrane"/>
    <property type="evidence" value="ECO:0007669"/>
    <property type="project" value="TreeGrafter"/>
</dbReference>
<evidence type="ECO:0000256" key="6">
    <source>
        <dbReference type="ARBA" id="ARBA00022989"/>
    </source>
</evidence>
<dbReference type="InterPro" id="IPR001173">
    <property type="entry name" value="Glyco_trans_2-like"/>
</dbReference>
<evidence type="ECO:0000256" key="2">
    <source>
        <dbReference type="ARBA" id="ARBA00022676"/>
    </source>
</evidence>
<evidence type="ECO:0000256" key="5">
    <source>
        <dbReference type="ARBA" id="ARBA00022985"/>
    </source>
</evidence>
<dbReference type="Gene3D" id="3.90.550.10">
    <property type="entry name" value="Spore Coat Polysaccharide Biosynthesis Protein SpsA, Chain A"/>
    <property type="match status" value="1"/>
</dbReference>
<evidence type="ECO:0000256" key="4">
    <source>
        <dbReference type="ARBA" id="ARBA00022692"/>
    </source>
</evidence>
<dbReference type="SUPFAM" id="SSF53448">
    <property type="entry name" value="Nucleotide-diphospho-sugar transferases"/>
    <property type="match status" value="1"/>
</dbReference>
<accession>A0A916X5P2</accession>
<proteinExistence type="predicted"/>
<reference evidence="10" key="2">
    <citation type="submission" date="2020-09" db="EMBL/GenBank/DDBJ databases">
        <authorList>
            <person name="Sun Q."/>
            <person name="Zhou Y."/>
        </authorList>
    </citation>
    <scope>NUCLEOTIDE SEQUENCE</scope>
    <source>
        <strain evidence="10">CGMCC 1.15095</strain>
    </source>
</reference>
<evidence type="ECO:0000313" key="11">
    <source>
        <dbReference type="Proteomes" id="UP000608154"/>
    </source>
</evidence>
<dbReference type="InterPro" id="IPR029044">
    <property type="entry name" value="Nucleotide-diphossugar_trans"/>
</dbReference>
<dbReference type="Proteomes" id="UP000608154">
    <property type="component" value="Unassembled WGS sequence"/>
</dbReference>
<dbReference type="CDD" id="cd04187">
    <property type="entry name" value="DPM1_like_bac"/>
    <property type="match status" value="1"/>
</dbReference>
<dbReference type="Pfam" id="PF00535">
    <property type="entry name" value="Glycos_transf_2"/>
    <property type="match status" value="1"/>
</dbReference>
<protein>
    <submittedName>
        <fullName evidence="10">Glycosyl transferase</fullName>
    </submittedName>
</protein>
<dbReference type="EMBL" id="BMHK01000025">
    <property type="protein sequence ID" value="GGC09986.1"/>
    <property type="molecule type" value="Genomic_DNA"/>
</dbReference>
<keyword evidence="1" id="KW-1003">Cell membrane</keyword>
<organism evidence="10 11">
    <name type="scientific">Novosphingobium endophyticum</name>
    <dbReference type="NCBI Taxonomy" id="1955250"/>
    <lineage>
        <taxon>Bacteria</taxon>
        <taxon>Pseudomonadati</taxon>
        <taxon>Pseudomonadota</taxon>
        <taxon>Alphaproteobacteria</taxon>
        <taxon>Sphingomonadales</taxon>
        <taxon>Sphingomonadaceae</taxon>
        <taxon>Novosphingobium</taxon>
    </lineage>
</organism>
<dbReference type="GO" id="GO:0099621">
    <property type="term" value="F:undecaprenyl-phosphate 4-deoxy-4-formamido-L-arabinose transferase activity"/>
    <property type="evidence" value="ECO:0007669"/>
    <property type="project" value="TreeGrafter"/>
</dbReference>
<comment type="caution">
    <text evidence="10">The sequence shown here is derived from an EMBL/GenBank/DDBJ whole genome shotgun (WGS) entry which is preliminary data.</text>
</comment>
<keyword evidence="5" id="KW-0448">Lipopolysaccharide biosynthesis</keyword>
<keyword evidence="4 8" id="KW-0812">Transmembrane</keyword>
<keyword evidence="2" id="KW-0328">Glycosyltransferase</keyword>
<keyword evidence="11" id="KW-1185">Reference proteome</keyword>